<dbReference type="EMBL" id="KN838728">
    <property type="protein sequence ID" value="KIJ96244.1"/>
    <property type="molecule type" value="Genomic_DNA"/>
</dbReference>
<name>A0A0C9WKD3_9AGAR</name>
<dbReference type="Proteomes" id="UP000054477">
    <property type="component" value="Unassembled WGS sequence"/>
</dbReference>
<sequence length="95" mass="10979">SQTSEAYSDHWPLTICLMKTSIHRNNIKLGTVKLFVNKTQNWMQAPATVKLQHNTYTPTWSCQESKDEYASVTVQNLKQRPARQSQKATSPHYTR</sequence>
<reference evidence="2 3" key="1">
    <citation type="submission" date="2014-04" db="EMBL/GenBank/DDBJ databases">
        <authorList>
            <consortium name="DOE Joint Genome Institute"/>
            <person name="Kuo A."/>
            <person name="Kohler A."/>
            <person name="Nagy L.G."/>
            <person name="Floudas D."/>
            <person name="Copeland A."/>
            <person name="Barry K.W."/>
            <person name="Cichocki N."/>
            <person name="Veneault-Fourrey C."/>
            <person name="LaButti K."/>
            <person name="Lindquist E.A."/>
            <person name="Lipzen A."/>
            <person name="Lundell T."/>
            <person name="Morin E."/>
            <person name="Murat C."/>
            <person name="Sun H."/>
            <person name="Tunlid A."/>
            <person name="Henrissat B."/>
            <person name="Grigoriev I.V."/>
            <person name="Hibbett D.S."/>
            <person name="Martin F."/>
            <person name="Nordberg H.P."/>
            <person name="Cantor M.N."/>
            <person name="Hua S.X."/>
        </authorList>
    </citation>
    <scope>NUCLEOTIDE SEQUENCE [LARGE SCALE GENOMIC DNA]</scope>
    <source>
        <strain evidence="2 3">LaAM-08-1</strain>
    </source>
</reference>
<evidence type="ECO:0000313" key="2">
    <source>
        <dbReference type="EMBL" id="KIJ96244.1"/>
    </source>
</evidence>
<dbReference type="AlphaFoldDB" id="A0A0C9WKD3"/>
<proteinExistence type="predicted"/>
<gene>
    <name evidence="2" type="ORF">K443DRAFT_682441</name>
</gene>
<evidence type="ECO:0000313" key="3">
    <source>
        <dbReference type="Proteomes" id="UP000054477"/>
    </source>
</evidence>
<reference evidence="3" key="2">
    <citation type="submission" date="2015-01" db="EMBL/GenBank/DDBJ databases">
        <title>Evolutionary Origins and Diversification of the Mycorrhizal Mutualists.</title>
        <authorList>
            <consortium name="DOE Joint Genome Institute"/>
            <consortium name="Mycorrhizal Genomics Consortium"/>
            <person name="Kohler A."/>
            <person name="Kuo A."/>
            <person name="Nagy L.G."/>
            <person name="Floudas D."/>
            <person name="Copeland A."/>
            <person name="Barry K.W."/>
            <person name="Cichocki N."/>
            <person name="Veneault-Fourrey C."/>
            <person name="LaButti K."/>
            <person name="Lindquist E.A."/>
            <person name="Lipzen A."/>
            <person name="Lundell T."/>
            <person name="Morin E."/>
            <person name="Murat C."/>
            <person name="Riley R."/>
            <person name="Ohm R."/>
            <person name="Sun H."/>
            <person name="Tunlid A."/>
            <person name="Henrissat B."/>
            <person name="Grigoriev I.V."/>
            <person name="Hibbett D.S."/>
            <person name="Martin F."/>
        </authorList>
    </citation>
    <scope>NUCLEOTIDE SEQUENCE [LARGE SCALE GENOMIC DNA]</scope>
    <source>
        <strain evidence="3">LaAM-08-1</strain>
    </source>
</reference>
<accession>A0A0C9WKD3</accession>
<feature type="non-terminal residue" evidence="2">
    <location>
        <position position="95"/>
    </location>
</feature>
<keyword evidence="3" id="KW-1185">Reference proteome</keyword>
<evidence type="ECO:0000256" key="1">
    <source>
        <dbReference type="SAM" id="MobiDB-lite"/>
    </source>
</evidence>
<protein>
    <submittedName>
        <fullName evidence="2">Uncharacterized protein</fullName>
    </submittedName>
</protein>
<feature type="region of interest" description="Disordered" evidence="1">
    <location>
        <begin position="76"/>
        <end position="95"/>
    </location>
</feature>
<organism evidence="2 3">
    <name type="scientific">Laccaria amethystina LaAM-08-1</name>
    <dbReference type="NCBI Taxonomy" id="1095629"/>
    <lineage>
        <taxon>Eukaryota</taxon>
        <taxon>Fungi</taxon>
        <taxon>Dikarya</taxon>
        <taxon>Basidiomycota</taxon>
        <taxon>Agaricomycotina</taxon>
        <taxon>Agaricomycetes</taxon>
        <taxon>Agaricomycetidae</taxon>
        <taxon>Agaricales</taxon>
        <taxon>Agaricineae</taxon>
        <taxon>Hydnangiaceae</taxon>
        <taxon>Laccaria</taxon>
    </lineage>
</organism>
<dbReference type="HOGENOM" id="CLU_2378392_0_0_1"/>